<evidence type="ECO:0000256" key="4">
    <source>
        <dbReference type="ARBA" id="ARBA00011738"/>
    </source>
</evidence>
<feature type="domain" description="Beta-mannosidase Ig-fold" evidence="14">
    <location>
        <begin position="758"/>
        <end position="828"/>
    </location>
</feature>
<protein>
    <recommendedName>
        <fullName evidence="11">Beta-mannosidase B</fullName>
        <ecNumber evidence="5">3.2.1.25</ecNumber>
    </recommendedName>
    <alternativeName>
        <fullName evidence="12">Mannanase B</fullName>
    </alternativeName>
</protein>
<gene>
    <name evidence="17" type="ORF">SH580_20640</name>
</gene>
<dbReference type="RefSeq" id="WP_319832705.1">
    <property type="nucleotide sequence ID" value="NZ_CP138858.1"/>
</dbReference>
<proteinExistence type="inferred from homology"/>
<dbReference type="Gene3D" id="3.20.20.80">
    <property type="entry name" value="Glycosidases"/>
    <property type="match status" value="1"/>
</dbReference>
<comment type="similarity">
    <text evidence="10">Belongs to the glycosyl hydrolase 2 family. Beta-mannosidase B subfamily.</text>
</comment>
<dbReference type="Gene3D" id="2.60.120.260">
    <property type="entry name" value="Galactose-binding domain-like"/>
    <property type="match status" value="1"/>
</dbReference>
<dbReference type="SUPFAM" id="SSF49303">
    <property type="entry name" value="beta-Galactosidase/glucuronidase domain"/>
    <property type="match status" value="2"/>
</dbReference>
<dbReference type="InterPro" id="IPR041625">
    <property type="entry name" value="Beta-mannosidase_Ig"/>
</dbReference>
<evidence type="ECO:0000259" key="13">
    <source>
        <dbReference type="Pfam" id="PF00703"/>
    </source>
</evidence>
<dbReference type="Pfam" id="PF00703">
    <property type="entry name" value="Glyco_hydro_2"/>
    <property type="match status" value="1"/>
</dbReference>
<comment type="subcellular location">
    <subcellularLocation>
        <location evidence="2">Secreted</location>
    </subcellularLocation>
</comment>
<comment type="pathway">
    <text evidence="3">Glycan metabolism; N-glycan degradation.</text>
</comment>
<dbReference type="InterPro" id="IPR036156">
    <property type="entry name" value="Beta-gal/glucu_dom_sf"/>
</dbReference>
<dbReference type="Pfam" id="PF17753">
    <property type="entry name" value="Ig_mannosidase"/>
    <property type="match status" value="1"/>
</dbReference>
<evidence type="ECO:0000313" key="18">
    <source>
        <dbReference type="Proteomes" id="UP001324993"/>
    </source>
</evidence>
<dbReference type="PANTHER" id="PTHR43730:SF1">
    <property type="entry name" value="BETA-MANNOSIDASE"/>
    <property type="match status" value="1"/>
</dbReference>
<dbReference type="InterPro" id="IPR013783">
    <property type="entry name" value="Ig-like_fold"/>
</dbReference>
<evidence type="ECO:0000256" key="11">
    <source>
        <dbReference type="ARBA" id="ARBA00041069"/>
    </source>
</evidence>
<feature type="domain" description="Mannosidase Ig/CBM-like" evidence="15">
    <location>
        <begin position="657"/>
        <end position="744"/>
    </location>
</feature>
<keyword evidence="9" id="KW-0326">Glycosidase</keyword>
<dbReference type="Pfam" id="PF17786">
    <property type="entry name" value="Mannosidase_ig"/>
    <property type="match status" value="1"/>
</dbReference>
<evidence type="ECO:0000256" key="7">
    <source>
        <dbReference type="ARBA" id="ARBA00022801"/>
    </source>
</evidence>
<sequence length="830" mass="94663">MKTIFSLNSANWFFRDCSNQEWLPATVPGCVHADLVACDKIPDPYYGSNELDLQWIEERDWEYQTEFEVSGALLESDVIELLADGLDTVATVWLNDVKIGASDNMYIAHCWKVQKYLKVGVNTLRIRFESAMDYIRNHRTSFTPPVDHLDPVGNSVRIRKEPCQFGWDWGPRLVTAGVWRDIRLEAWSVATLDRFTVDQIHSDKGSVSLSVAAQLSGRKFGVRYVVEVSFEGDVVASAEADAETMAELSIPKPQLWWPAGQGAQPLYTVTVTAFTKDGSELGQKSKRIGLRTVKLDRSKDEWGESFQFVVNGRPVFAKGANWIPADCFVAGLKREDYARDLIAAVQANMNCVRVWGGGIYESEDFYDLCDELGLMVWQDFMFSCILVPADKSFLKSVKVEAVQQVARLRDRACLALWCGNNELPQLNQKFFAAKPKLKRDYVKLFHELLPSIVEAGSAGTDYWPSSEWRGVFESGHELGEKSGDTHYWDVWHSRHPVKDYEKWNFRFCSEFGMQSYSSPQTNATFAPQDSNVFGPIMENHQKNTAGNQVILYYVSQRYRFPKSQDDLIWLSQLNQAYCMQIGVEHYRRLMPRCMGAIYWQLNDCWPVASWSSIEYTGRWKALHYAARRFNAPALVSAHVRGDEIVGKGNYRETSIREVDLYTVYDAPKSAKGTLIWDLYHMDGRQLQTSKKSVRLRHGQSVLHKTVDLSQAMAEHGRENIYLKIALLIGGDIVSEQSVLLAPPRFIDFPEAKTQAEVKIESAKEAVITFTSTAYQHAFTFDFDDSNYKVLDNGFDLYPNEPKQVRVELKQRVSKKNLLNALSYKSLKDSY</sequence>
<evidence type="ECO:0000256" key="8">
    <source>
        <dbReference type="ARBA" id="ARBA00023180"/>
    </source>
</evidence>
<keyword evidence="18" id="KW-1185">Reference proteome</keyword>
<evidence type="ECO:0000256" key="10">
    <source>
        <dbReference type="ARBA" id="ARBA00038429"/>
    </source>
</evidence>
<evidence type="ECO:0000256" key="3">
    <source>
        <dbReference type="ARBA" id="ARBA00004740"/>
    </source>
</evidence>
<dbReference type="PANTHER" id="PTHR43730">
    <property type="entry name" value="BETA-MANNOSIDASE"/>
    <property type="match status" value="1"/>
</dbReference>
<dbReference type="Proteomes" id="UP001324993">
    <property type="component" value="Chromosome"/>
</dbReference>
<evidence type="ECO:0000259" key="16">
    <source>
        <dbReference type="Pfam" id="PF22666"/>
    </source>
</evidence>
<keyword evidence="8" id="KW-0325">Glycoprotein</keyword>
<evidence type="ECO:0000256" key="1">
    <source>
        <dbReference type="ARBA" id="ARBA00000829"/>
    </source>
</evidence>
<dbReference type="Gene3D" id="2.60.40.10">
    <property type="entry name" value="Immunoglobulins"/>
    <property type="match status" value="2"/>
</dbReference>
<organism evidence="17 18">
    <name type="scientific">Coraliomargarita algicola</name>
    <dbReference type="NCBI Taxonomy" id="3092156"/>
    <lineage>
        <taxon>Bacteria</taxon>
        <taxon>Pseudomonadati</taxon>
        <taxon>Verrucomicrobiota</taxon>
        <taxon>Opitutia</taxon>
        <taxon>Puniceicoccales</taxon>
        <taxon>Coraliomargaritaceae</taxon>
        <taxon>Coraliomargarita</taxon>
    </lineage>
</organism>
<evidence type="ECO:0000256" key="9">
    <source>
        <dbReference type="ARBA" id="ARBA00023295"/>
    </source>
</evidence>
<dbReference type="EC" id="3.2.1.25" evidence="5"/>
<evidence type="ECO:0000259" key="14">
    <source>
        <dbReference type="Pfam" id="PF17753"/>
    </source>
</evidence>
<dbReference type="Pfam" id="PF22666">
    <property type="entry name" value="Glyco_hydro_2_N2"/>
    <property type="match status" value="1"/>
</dbReference>
<evidence type="ECO:0000256" key="6">
    <source>
        <dbReference type="ARBA" id="ARBA00022525"/>
    </source>
</evidence>
<accession>A0ABZ0RKN8</accession>
<comment type="subunit">
    <text evidence="4">Homodimer.</text>
</comment>
<keyword evidence="6" id="KW-0964">Secreted</keyword>
<dbReference type="InterPro" id="IPR041447">
    <property type="entry name" value="Mannosidase_ig"/>
</dbReference>
<comment type="catalytic activity">
    <reaction evidence="1">
        <text>Hydrolysis of terminal, non-reducing beta-D-mannose residues in beta-D-mannosides.</text>
        <dbReference type="EC" id="3.2.1.25"/>
    </reaction>
</comment>
<evidence type="ECO:0000256" key="5">
    <source>
        <dbReference type="ARBA" id="ARBA00012754"/>
    </source>
</evidence>
<evidence type="ECO:0000313" key="17">
    <source>
        <dbReference type="EMBL" id="WPJ95829.1"/>
    </source>
</evidence>
<reference evidence="17 18" key="1">
    <citation type="submission" date="2023-11" db="EMBL/GenBank/DDBJ databases">
        <title>Coraliomargarita sp. nov., isolated from marine algae.</title>
        <authorList>
            <person name="Lee J.K."/>
            <person name="Baek J.H."/>
            <person name="Kim J.M."/>
            <person name="Choi D.G."/>
            <person name="Jeon C.O."/>
        </authorList>
    </citation>
    <scope>NUCLEOTIDE SEQUENCE [LARGE SCALE GENOMIC DNA]</scope>
    <source>
        <strain evidence="17 18">J2-16</strain>
    </source>
</reference>
<evidence type="ECO:0000256" key="2">
    <source>
        <dbReference type="ARBA" id="ARBA00004613"/>
    </source>
</evidence>
<keyword evidence="7 17" id="KW-0378">Hydrolase</keyword>
<dbReference type="InterPro" id="IPR006102">
    <property type="entry name" value="Ig-like_GH2"/>
</dbReference>
<dbReference type="InterPro" id="IPR008979">
    <property type="entry name" value="Galactose-bd-like_sf"/>
</dbReference>
<name>A0ABZ0RKN8_9BACT</name>
<evidence type="ECO:0000259" key="15">
    <source>
        <dbReference type="Pfam" id="PF17786"/>
    </source>
</evidence>
<feature type="domain" description="Beta-mannosidase-like galactose-binding" evidence="16">
    <location>
        <begin position="12"/>
        <end position="180"/>
    </location>
</feature>
<dbReference type="EMBL" id="CP138858">
    <property type="protein sequence ID" value="WPJ95829.1"/>
    <property type="molecule type" value="Genomic_DNA"/>
</dbReference>
<dbReference type="GO" id="GO:0016787">
    <property type="term" value="F:hydrolase activity"/>
    <property type="evidence" value="ECO:0007669"/>
    <property type="project" value="UniProtKB-KW"/>
</dbReference>
<dbReference type="InterPro" id="IPR054593">
    <property type="entry name" value="Beta-mannosidase-like_N2"/>
</dbReference>
<dbReference type="SUPFAM" id="SSF51445">
    <property type="entry name" value="(Trans)glycosidases"/>
    <property type="match status" value="1"/>
</dbReference>
<feature type="domain" description="Glycoside hydrolase family 2 immunoglobulin-like beta-sandwich" evidence="13">
    <location>
        <begin position="208"/>
        <end position="291"/>
    </location>
</feature>
<dbReference type="SUPFAM" id="SSF49785">
    <property type="entry name" value="Galactose-binding domain-like"/>
    <property type="match status" value="1"/>
</dbReference>
<evidence type="ECO:0000256" key="12">
    <source>
        <dbReference type="ARBA" id="ARBA00041614"/>
    </source>
</evidence>
<dbReference type="InterPro" id="IPR017853">
    <property type="entry name" value="GH"/>
</dbReference>
<dbReference type="InterPro" id="IPR050887">
    <property type="entry name" value="Beta-mannosidase_GH2"/>
</dbReference>